<name>A0A1Q8W1R5_9ACTO</name>
<dbReference type="InterPro" id="IPR049232">
    <property type="entry name" value="DUF6829"/>
</dbReference>
<sequence>MKNILVDDSGLMGMRYLMLVHDAGKCAAVVKMTQDAGLDWTDHDDLLRCVMKTPRLQKALLPNLGVLGEGKSVLVRDVLGLECNLGQVMQGEAPAGVLLGWDGVGSHVRDWYLVHLLLDLAGVKASDGRVGATALTLPVVDEFTDLAEAMGSEETTAGMDRYGCYLSLRATVLGLSERVADADLVAVTRLALMLQVMDAAGAESVCASWEDADPEIRAVLRRELGRDGVSVHAFLPYYGPAFMRATAQKAGIRAAMDGLAARLGRARAAMGEPEPGITNLDFRQEALGVRS</sequence>
<dbReference type="Pfam" id="PF20717">
    <property type="entry name" value="DUF6829"/>
    <property type="match status" value="1"/>
</dbReference>
<evidence type="ECO:0000313" key="2">
    <source>
        <dbReference type="Proteomes" id="UP000185772"/>
    </source>
</evidence>
<dbReference type="AlphaFoldDB" id="A0A1Q8W1R5"/>
<gene>
    <name evidence="1" type="ORF">BKH27_02055</name>
</gene>
<protein>
    <submittedName>
        <fullName evidence="1">Uncharacterized protein</fullName>
    </submittedName>
</protein>
<evidence type="ECO:0000313" key="1">
    <source>
        <dbReference type="EMBL" id="OLO55248.1"/>
    </source>
</evidence>
<dbReference type="EMBL" id="MSKM01000006">
    <property type="protein sequence ID" value="OLO55248.1"/>
    <property type="molecule type" value="Genomic_DNA"/>
</dbReference>
<proteinExistence type="predicted"/>
<accession>A0A1Q8W1R5</accession>
<organism evidence="1 2">
    <name type="scientific">Actinomyces oris</name>
    <dbReference type="NCBI Taxonomy" id="544580"/>
    <lineage>
        <taxon>Bacteria</taxon>
        <taxon>Bacillati</taxon>
        <taxon>Actinomycetota</taxon>
        <taxon>Actinomycetes</taxon>
        <taxon>Actinomycetales</taxon>
        <taxon>Actinomycetaceae</taxon>
        <taxon>Actinomyces</taxon>
    </lineage>
</organism>
<comment type="caution">
    <text evidence="1">The sequence shown here is derived from an EMBL/GenBank/DDBJ whole genome shotgun (WGS) entry which is preliminary data.</text>
</comment>
<reference evidence="1 2" key="1">
    <citation type="submission" date="2016-12" db="EMBL/GenBank/DDBJ databases">
        <title>Genomic comparison of strains in the 'Actinomyces naeslundii' group.</title>
        <authorList>
            <person name="Mughal S.R."/>
            <person name="Do T."/>
            <person name="Gilbert S.C."/>
            <person name="Witherden E.A."/>
            <person name="Didelot X."/>
            <person name="Beighton D."/>
        </authorList>
    </citation>
    <scope>NUCLEOTIDE SEQUENCE [LARGE SCALE GENOMIC DNA]</scope>
    <source>
        <strain evidence="1 2">MMRCO6-1</strain>
    </source>
</reference>
<dbReference type="Proteomes" id="UP000185772">
    <property type="component" value="Unassembled WGS sequence"/>
</dbReference>